<dbReference type="Pfam" id="PF00702">
    <property type="entry name" value="Hydrolase"/>
    <property type="match status" value="1"/>
</dbReference>
<dbReference type="EMBL" id="CP023778">
    <property type="protein sequence ID" value="ATL69127.1"/>
    <property type="molecule type" value="Genomic_DNA"/>
</dbReference>
<dbReference type="Proteomes" id="UP000221961">
    <property type="component" value="Chromosome"/>
</dbReference>
<dbReference type="InterPro" id="IPR006439">
    <property type="entry name" value="HAD-SF_hydro_IA"/>
</dbReference>
<evidence type="ECO:0000313" key="1">
    <source>
        <dbReference type="EMBL" id="ATL69127.1"/>
    </source>
</evidence>
<dbReference type="GeneID" id="88360796"/>
<sequence length="213" mass="23417">MIRSVVFDVGETLLDDTREYGAWADWIGVPRHTFSAVLGAVTAAGHNNAETFQYFRPGFDLAQERKLREAAGRGEQIEESDLYPDVRRALSTLRDHGIWVGIVGNQTTRAAELLRALDLPCDAIATSGEWGVAKPEPAFFNRVADLAPGSRNEIIYVGDHCDNDVVPARAAGLKCALIRRGPWGHLWADRVHREGSADWVVDSLDALVKTLLA</sequence>
<keyword evidence="1" id="KW-0378">Hydrolase</keyword>
<dbReference type="KEGG" id="ntp:CRH09_26060"/>
<dbReference type="GO" id="GO:0005829">
    <property type="term" value="C:cytosol"/>
    <property type="evidence" value="ECO:0007669"/>
    <property type="project" value="TreeGrafter"/>
</dbReference>
<organism evidence="1 2">
    <name type="scientific">Nocardia terpenica</name>
    <dbReference type="NCBI Taxonomy" id="455432"/>
    <lineage>
        <taxon>Bacteria</taxon>
        <taxon>Bacillati</taxon>
        <taxon>Actinomycetota</taxon>
        <taxon>Actinomycetes</taxon>
        <taxon>Mycobacteriales</taxon>
        <taxon>Nocardiaceae</taxon>
        <taxon>Nocardia</taxon>
    </lineage>
</organism>
<dbReference type="SUPFAM" id="SSF56784">
    <property type="entry name" value="HAD-like"/>
    <property type="match status" value="1"/>
</dbReference>
<dbReference type="RefSeq" id="WP_098696172.1">
    <property type="nucleotide sequence ID" value="NZ_CP023778.1"/>
</dbReference>
<dbReference type="SFLD" id="SFLDS00003">
    <property type="entry name" value="Haloacid_Dehalogenase"/>
    <property type="match status" value="1"/>
</dbReference>
<dbReference type="InterPro" id="IPR036412">
    <property type="entry name" value="HAD-like_sf"/>
</dbReference>
<dbReference type="InterPro" id="IPR050155">
    <property type="entry name" value="HAD-like_hydrolase_sf"/>
</dbReference>
<evidence type="ECO:0000313" key="2">
    <source>
        <dbReference type="Proteomes" id="UP000221961"/>
    </source>
</evidence>
<accession>A0A291RP69</accession>
<dbReference type="InterPro" id="IPR023214">
    <property type="entry name" value="HAD_sf"/>
</dbReference>
<dbReference type="PANTHER" id="PTHR43434:SF1">
    <property type="entry name" value="PHOSPHOGLYCOLATE PHOSPHATASE"/>
    <property type="match status" value="1"/>
</dbReference>
<dbReference type="GO" id="GO:0006281">
    <property type="term" value="P:DNA repair"/>
    <property type="evidence" value="ECO:0007669"/>
    <property type="project" value="TreeGrafter"/>
</dbReference>
<dbReference type="AlphaFoldDB" id="A0A291RP69"/>
<dbReference type="PANTHER" id="PTHR43434">
    <property type="entry name" value="PHOSPHOGLYCOLATE PHOSPHATASE"/>
    <property type="match status" value="1"/>
</dbReference>
<dbReference type="GO" id="GO:0008967">
    <property type="term" value="F:phosphoglycolate phosphatase activity"/>
    <property type="evidence" value="ECO:0007669"/>
    <property type="project" value="TreeGrafter"/>
</dbReference>
<protein>
    <submittedName>
        <fullName evidence="1">Hydrolase</fullName>
    </submittedName>
</protein>
<name>A0A291RP69_9NOCA</name>
<gene>
    <name evidence="1" type="ORF">CRH09_26060</name>
</gene>
<dbReference type="NCBIfam" id="TIGR01549">
    <property type="entry name" value="HAD-SF-IA-v1"/>
    <property type="match status" value="1"/>
</dbReference>
<proteinExistence type="predicted"/>
<dbReference type="SFLD" id="SFLDG01129">
    <property type="entry name" value="C1.5:_HAD__Beta-PGM__Phosphata"/>
    <property type="match status" value="1"/>
</dbReference>
<reference evidence="1 2" key="1">
    <citation type="submission" date="2017-10" db="EMBL/GenBank/DDBJ databases">
        <title>Comparative genomics between pathogenic Norcardia.</title>
        <authorList>
            <person name="Zeng L."/>
        </authorList>
    </citation>
    <scope>NUCLEOTIDE SEQUENCE [LARGE SCALE GENOMIC DNA]</scope>
    <source>
        <strain evidence="1 2">NC_YFY_NT001</strain>
    </source>
</reference>
<dbReference type="Gene3D" id="3.40.50.1000">
    <property type="entry name" value="HAD superfamily/HAD-like"/>
    <property type="match status" value="1"/>
</dbReference>